<dbReference type="Gene3D" id="3.50.50.60">
    <property type="entry name" value="FAD/NAD(P)-binding domain"/>
    <property type="match status" value="1"/>
</dbReference>
<evidence type="ECO:0000259" key="12">
    <source>
        <dbReference type="Pfam" id="PF01593"/>
    </source>
</evidence>
<evidence type="ECO:0000256" key="6">
    <source>
        <dbReference type="ARBA" id="ARBA00022630"/>
    </source>
</evidence>
<dbReference type="GeneID" id="98171306"/>
<dbReference type="PANTHER" id="PTHR42923">
    <property type="entry name" value="PROTOPORPHYRINOGEN OXIDASE"/>
    <property type="match status" value="1"/>
</dbReference>
<name>A0ABQ0FXZ0_9PEZI</name>
<evidence type="ECO:0000256" key="10">
    <source>
        <dbReference type="ARBA" id="ARBA00023244"/>
    </source>
</evidence>
<evidence type="ECO:0000256" key="9">
    <source>
        <dbReference type="ARBA" id="ARBA00023133"/>
    </source>
</evidence>
<comment type="function">
    <text evidence="2">Catalyzes the 6-electron oxidation of protoporphyrinogen-IX to form protoporphyrin-IX.</text>
</comment>
<keyword evidence="8" id="KW-0560">Oxidoreductase</keyword>
<dbReference type="InterPro" id="IPR036188">
    <property type="entry name" value="FAD/NAD-bd_sf"/>
</dbReference>
<dbReference type="EMBL" id="BAAFSV010000001">
    <property type="protein sequence ID" value="GAB1310351.1"/>
    <property type="molecule type" value="Genomic_DNA"/>
</dbReference>
<evidence type="ECO:0000256" key="1">
    <source>
        <dbReference type="ARBA" id="ARBA00001974"/>
    </source>
</evidence>
<evidence type="ECO:0000256" key="11">
    <source>
        <dbReference type="ARBA" id="ARBA00047554"/>
    </source>
</evidence>
<protein>
    <recommendedName>
        <fullName evidence="5">protoporphyrinogen oxidase</fullName>
        <ecNumber evidence="5">1.3.3.4</ecNumber>
    </recommendedName>
</protein>
<accession>A0ABQ0FXZ0</accession>
<proteinExistence type="inferred from homology"/>
<dbReference type="Pfam" id="PF01593">
    <property type="entry name" value="Amino_oxidase"/>
    <property type="match status" value="1"/>
</dbReference>
<keyword evidence="9" id="KW-0350">Heme biosynthesis</keyword>
<evidence type="ECO:0000313" key="13">
    <source>
        <dbReference type="EMBL" id="GAB1310351.1"/>
    </source>
</evidence>
<evidence type="ECO:0000256" key="3">
    <source>
        <dbReference type="ARBA" id="ARBA00005073"/>
    </source>
</evidence>
<sequence>MRDAALGVLLDMYATSPRCLARIQGSRGLRRSSPSIRRRFLSSFGGAATTRYRRQAHGCSRASAATATAALVTASTGSGGAVRHYAAGVNTPGTIAVLGGGLTGLTTVWYLTRVLPQAKITLYEATGRLGGWIDTEQVDVQTPDGKKGTVRFERAARMVKPQKSGSIARYDDLVFFDMIAHLNLAEELEHSTTAGPVTGYLYYPDHLVAIPNISSLRDLFYTPVGDLYRTLTEPVFQDFLPALFNLLFNRRDPLDTLKIWKHEEDISVGEFFARRFGGRGLVDKVLSAVVHGITGGDVWKLSMGSGPFANSLGVPASSPFGCAWVRQADYELMRTLTEDKATFDLANEYKNADALWFRDGFNTLTNALAASLRSNPNVTIKTSEPVESIRYLDSSDRVVITTMKQKQPTPYEKVVSTIYAKTLAGMTDGQLPSLEKSTAVTIQLVNLWYPVAFANAPHHAFGYLIPQAVGFDQNPECVLGVIFDSDREFPPPTRSAREMVNRGADTIQGTKLTIMLGGHYWDGIPSDYLPDAAAAAEMAKKAVERHLNLDPSLTAQAVASTKLCRECIPQHLVGHGKRMAHAHRELEWGFKGRLAVAGQSYTNPGVLGAVRAARDVAMQIGGAWRMGKAEKEMRADAATSGKPLPWGAEADADLSVGDTGLERFGKYFFTAVPKIWLPLRFNGPDYVHKDGKLRMVRPWWLPRKEKKKDAGGDGRE</sequence>
<dbReference type="NCBIfam" id="TIGR00562">
    <property type="entry name" value="proto_IX_ox"/>
    <property type="match status" value="1"/>
</dbReference>
<evidence type="ECO:0000256" key="4">
    <source>
        <dbReference type="ARBA" id="ARBA00010551"/>
    </source>
</evidence>
<comment type="catalytic activity">
    <reaction evidence="11">
        <text>protoporphyrinogen IX + 3 O2 = protoporphyrin IX + 3 H2O2</text>
        <dbReference type="Rhea" id="RHEA:25576"/>
        <dbReference type="ChEBI" id="CHEBI:15379"/>
        <dbReference type="ChEBI" id="CHEBI:16240"/>
        <dbReference type="ChEBI" id="CHEBI:57306"/>
        <dbReference type="ChEBI" id="CHEBI:57307"/>
        <dbReference type="EC" id="1.3.3.4"/>
    </reaction>
</comment>
<keyword evidence="10" id="KW-0627">Porphyrin biosynthesis</keyword>
<dbReference type="SUPFAM" id="SSF54373">
    <property type="entry name" value="FAD-linked reductases, C-terminal domain"/>
    <property type="match status" value="1"/>
</dbReference>
<keyword evidence="6" id="KW-0285">Flavoprotein</keyword>
<evidence type="ECO:0000256" key="5">
    <source>
        <dbReference type="ARBA" id="ARBA00012867"/>
    </source>
</evidence>
<dbReference type="RefSeq" id="XP_070912084.1">
    <property type="nucleotide sequence ID" value="XM_071055983.1"/>
</dbReference>
<dbReference type="EC" id="1.3.3.4" evidence="5"/>
<dbReference type="InterPro" id="IPR002937">
    <property type="entry name" value="Amino_oxidase"/>
</dbReference>
<evidence type="ECO:0000313" key="14">
    <source>
        <dbReference type="Proteomes" id="UP001628179"/>
    </source>
</evidence>
<gene>
    <name evidence="13" type="primary">HEM14</name>
    <name evidence="13" type="ORF">MFIFM68171_00561</name>
</gene>
<dbReference type="SUPFAM" id="SSF51905">
    <property type="entry name" value="FAD/NAD(P)-binding domain"/>
    <property type="match status" value="1"/>
</dbReference>
<dbReference type="InterPro" id="IPR004572">
    <property type="entry name" value="Protoporphyrinogen_oxidase"/>
</dbReference>
<dbReference type="Proteomes" id="UP001628179">
    <property type="component" value="Unassembled WGS sequence"/>
</dbReference>
<evidence type="ECO:0000256" key="7">
    <source>
        <dbReference type="ARBA" id="ARBA00022827"/>
    </source>
</evidence>
<comment type="caution">
    <text evidence="13">The sequence shown here is derived from an EMBL/GenBank/DDBJ whole genome shotgun (WGS) entry which is preliminary data.</text>
</comment>
<reference evidence="13 14" key="1">
    <citation type="submission" date="2024-09" db="EMBL/GenBank/DDBJ databases">
        <title>Itraconazole resistance in Madurella fahalii resulting from another homologue of gene encoding cytochrome P450 14-alpha sterol demethylase (CYP51).</title>
        <authorList>
            <person name="Yoshioka I."/>
            <person name="Fahal A.H."/>
            <person name="Kaneko S."/>
            <person name="Yaguchi T."/>
        </authorList>
    </citation>
    <scope>NUCLEOTIDE SEQUENCE [LARGE SCALE GENOMIC DNA]</scope>
    <source>
        <strain evidence="13 14">IFM 68171</strain>
    </source>
</reference>
<evidence type="ECO:0000256" key="2">
    <source>
        <dbReference type="ARBA" id="ARBA00002600"/>
    </source>
</evidence>
<evidence type="ECO:0000256" key="8">
    <source>
        <dbReference type="ARBA" id="ARBA00023002"/>
    </source>
</evidence>
<comment type="cofactor">
    <cofactor evidence="1">
        <name>FAD</name>
        <dbReference type="ChEBI" id="CHEBI:57692"/>
    </cofactor>
</comment>
<feature type="domain" description="Amine oxidase" evidence="12">
    <location>
        <begin position="102"/>
        <end position="462"/>
    </location>
</feature>
<dbReference type="PANTHER" id="PTHR42923:SF3">
    <property type="entry name" value="PROTOPORPHYRINOGEN OXIDASE"/>
    <property type="match status" value="1"/>
</dbReference>
<keyword evidence="14" id="KW-1185">Reference proteome</keyword>
<organism evidence="13 14">
    <name type="scientific">Madurella fahalii</name>
    <dbReference type="NCBI Taxonomy" id="1157608"/>
    <lineage>
        <taxon>Eukaryota</taxon>
        <taxon>Fungi</taxon>
        <taxon>Dikarya</taxon>
        <taxon>Ascomycota</taxon>
        <taxon>Pezizomycotina</taxon>
        <taxon>Sordariomycetes</taxon>
        <taxon>Sordariomycetidae</taxon>
        <taxon>Sordariales</taxon>
        <taxon>Sordariales incertae sedis</taxon>
        <taxon>Madurella</taxon>
    </lineage>
</organism>
<keyword evidence="7" id="KW-0274">FAD</keyword>
<dbReference type="InterPro" id="IPR050464">
    <property type="entry name" value="Zeta_carotene_desat/Oxidored"/>
</dbReference>
<comment type="pathway">
    <text evidence="3">Porphyrin-containing compound metabolism; protoporphyrin-IX biosynthesis; protoporphyrin-IX from protoporphyrinogen-IX: step 1/1.</text>
</comment>
<comment type="similarity">
    <text evidence="4">Belongs to the protoporphyrinogen/coproporphyrinogen oxidase family. Protoporphyrinogen oxidase subfamily.</text>
</comment>